<name>A0A9D2L4E5_9BACT</name>
<dbReference type="SMART" id="SM00089">
    <property type="entry name" value="PKD"/>
    <property type="match status" value="2"/>
</dbReference>
<gene>
    <name evidence="2" type="ORF">H9779_05720</name>
</gene>
<dbReference type="EMBL" id="DWYR01000013">
    <property type="protein sequence ID" value="HJA99081.1"/>
    <property type="molecule type" value="Genomic_DNA"/>
</dbReference>
<dbReference type="Proteomes" id="UP000824259">
    <property type="component" value="Unassembled WGS sequence"/>
</dbReference>
<dbReference type="InterPro" id="IPR035986">
    <property type="entry name" value="PKD_dom_sf"/>
</dbReference>
<evidence type="ECO:0000259" key="1">
    <source>
        <dbReference type="SMART" id="SM00089"/>
    </source>
</evidence>
<dbReference type="PROSITE" id="PS51257">
    <property type="entry name" value="PROKAR_LIPOPROTEIN"/>
    <property type="match status" value="1"/>
</dbReference>
<evidence type="ECO:0000313" key="3">
    <source>
        <dbReference type="Proteomes" id="UP000824259"/>
    </source>
</evidence>
<evidence type="ECO:0000313" key="2">
    <source>
        <dbReference type="EMBL" id="HJA99081.1"/>
    </source>
</evidence>
<dbReference type="Pfam" id="PF16820">
    <property type="entry name" value="PKD_3"/>
    <property type="match status" value="3"/>
</dbReference>
<reference evidence="2" key="1">
    <citation type="journal article" date="2021" name="PeerJ">
        <title>Extensive microbial diversity within the chicken gut microbiome revealed by metagenomics and culture.</title>
        <authorList>
            <person name="Gilroy R."/>
            <person name="Ravi A."/>
            <person name="Getino M."/>
            <person name="Pursley I."/>
            <person name="Horton D.L."/>
            <person name="Alikhan N.F."/>
            <person name="Baker D."/>
            <person name="Gharbi K."/>
            <person name="Hall N."/>
            <person name="Watson M."/>
            <person name="Adriaenssens E.M."/>
            <person name="Foster-Nyarko E."/>
            <person name="Jarju S."/>
            <person name="Secka A."/>
            <person name="Antonio M."/>
            <person name="Oren A."/>
            <person name="Chaudhuri R.R."/>
            <person name="La Ragione R."/>
            <person name="Hildebrand F."/>
            <person name="Pallen M.J."/>
        </authorList>
    </citation>
    <scope>NUCLEOTIDE SEQUENCE</scope>
    <source>
        <strain evidence="2">CHK169-11906</strain>
    </source>
</reference>
<comment type="caution">
    <text evidence="2">The sequence shown here is derived from an EMBL/GenBank/DDBJ whole genome shotgun (WGS) entry which is preliminary data.</text>
</comment>
<dbReference type="InterPro" id="IPR041696">
    <property type="entry name" value="PKD_3"/>
</dbReference>
<reference evidence="2" key="2">
    <citation type="submission" date="2021-04" db="EMBL/GenBank/DDBJ databases">
        <authorList>
            <person name="Gilroy R."/>
        </authorList>
    </citation>
    <scope>NUCLEOTIDE SEQUENCE</scope>
    <source>
        <strain evidence="2">CHK169-11906</strain>
    </source>
</reference>
<proteinExistence type="predicted"/>
<feature type="domain" description="PKD/Chitinase" evidence="1">
    <location>
        <begin position="127"/>
        <end position="216"/>
    </location>
</feature>
<dbReference type="InterPro" id="IPR022409">
    <property type="entry name" value="PKD/Chitinase_dom"/>
</dbReference>
<organism evidence="2 3">
    <name type="scientific">Candidatus Alistipes avicola</name>
    <dbReference type="NCBI Taxonomy" id="2838432"/>
    <lineage>
        <taxon>Bacteria</taxon>
        <taxon>Pseudomonadati</taxon>
        <taxon>Bacteroidota</taxon>
        <taxon>Bacteroidia</taxon>
        <taxon>Bacteroidales</taxon>
        <taxon>Rikenellaceae</taxon>
        <taxon>Alistipes</taxon>
    </lineage>
</organism>
<sequence>MIKRFYILIWILLGTLASCNKDEVITDDTPKAPEIELEKNSYTAKVGREIVISPTYKNTGNATYAWVMEDTGETISTEPQLRYTFSESNEQHGGTGYYLMLTVTNEAGSDSEELLVNVLEAVPPTISLAVPAEGLEIVRGGTYLFEPDVQNSENATYRWELGKVGTDGGEVEMEVVGQEPTYEFCQQETGCYQLRLSTENEDGSDQLTIQIEVVDALTLVATVAPIGARYDGLTRTVSSDRELVLKPYVWNANNPTYSWSINGQEVASTLEYTYRPSGEGSQKILFTVTDRIAGEESAAKITRHITRTDQIRITLEFTVECFGEESSHKRTATGSNNVNWEKVYEYTPAPGQFINDVKTGGFAGTETTPEAAIAYAEGRMQKDLWVSLGGWGGYIVVGFDHSIESNGGYRDGYNFSIKGNMFDGSSEPGVVWVMQDTNGNSLPDDEWYELKGSEYGKAETIQEYAVTYYRPTYAGSSVQWIDNRGNRGSIDYIATNHTQPYYYPNWIVPDTYTFYGTRLPDNYVKNPATGYWENISHAWGYADNCGEDALDREETADAAPNKTYFKISNAIHPDGTPANLQYIDFIKVQTGINGKAGLLGELSTEVIGFTDENMNQGR</sequence>
<dbReference type="SUPFAM" id="SSF49299">
    <property type="entry name" value="PKD domain"/>
    <property type="match status" value="1"/>
</dbReference>
<accession>A0A9D2L4E5</accession>
<protein>
    <recommendedName>
        <fullName evidence="1">PKD/Chitinase domain-containing protein</fullName>
    </recommendedName>
</protein>
<dbReference type="AlphaFoldDB" id="A0A9D2L4E5"/>
<feature type="domain" description="PKD/Chitinase" evidence="1">
    <location>
        <begin position="34"/>
        <end position="121"/>
    </location>
</feature>